<dbReference type="Proteomes" id="UP000253834">
    <property type="component" value="Chromosome"/>
</dbReference>
<protein>
    <recommendedName>
        <fullName evidence="1">DUF4145 domain-containing protein</fullName>
    </recommendedName>
</protein>
<feature type="domain" description="DUF4145" evidence="1">
    <location>
        <begin position="114"/>
        <end position="200"/>
    </location>
</feature>
<accession>A0AA86LTJ7</accession>
<dbReference type="Pfam" id="PF13643">
    <property type="entry name" value="DUF4145"/>
    <property type="match status" value="1"/>
</dbReference>
<evidence type="ECO:0000313" key="3">
    <source>
        <dbReference type="Proteomes" id="UP000253834"/>
    </source>
</evidence>
<dbReference type="AlphaFoldDB" id="A0AA86LTJ7"/>
<sequence>MSKTKLPVYEETDFNCPRCGVLTEHEWFPIHPIHDKNKKVTLSLNSNMGKAVTYAPLGSIDFTAKRDWHLTLSICQYCEQYTIWENRNIIYPFETELPSAHEDMPNAVKEIYLEAQQVFKHSPRAAAALLRLAIEILIPLLEDYQIKKAKINTMIGDLVKKGIPDHIQQGLDAIRIYGNEGIHPGDIRLNENTETVMYMFELTNEMVEELITRKKKIRKFYSQIPANKTEGIANRDKATKK</sequence>
<organism evidence="2 3">
    <name type="scientific">Priestia megaterium</name>
    <name type="common">Bacillus megaterium</name>
    <dbReference type="NCBI Taxonomy" id="1404"/>
    <lineage>
        <taxon>Bacteria</taxon>
        <taxon>Bacillati</taxon>
        <taxon>Bacillota</taxon>
        <taxon>Bacilli</taxon>
        <taxon>Bacillales</taxon>
        <taxon>Bacillaceae</taxon>
        <taxon>Priestia</taxon>
    </lineage>
</organism>
<evidence type="ECO:0000259" key="1">
    <source>
        <dbReference type="Pfam" id="PF13643"/>
    </source>
</evidence>
<evidence type="ECO:0000313" key="2">
    <source>
        <dbReference type="EMBL" id="AXI29460.1"/>
    </source>
</evidence>
<gene>
    <name evidence="2" type="ORF">CIB87_10715</name>
</gene>
<name>A0AA86LTJ7_PRIMG</name>
<dbReference type="InterPro" id="IPR025285">
    <property type="entry name" value="DUF4145"/>
</dbReference>
<reference evidence="2 3" key="1">
    <citation type="submission" date="2017-07" db="EMBL/GenBank/DDBJ databases">
        <title>Isolation and development of strain Bacillus megaterium SR7 for enhanced growth and metabolite production under supercritical carbon dioxide.</title>
        <authorList>
            <person name="Freedman A.J.E."/>
            <person name="Peet K.C."/>
            <person name="Boock J.T."/>
            <person name="Penn K."/>
            <person name="Prather K.L.J."/>
            <person name="Thompson J.R."/>
        </authorList>
    </citation>
    <scope>NUCLEOTIDE SEQUENCE [LARGE SCALE GENOMIC DNA]</scope>
    <source>
        <strain evidence="2 3">SR7</strain>
    </source>
</reference>
<dbReference type="EMBL" id="CP022674">
    <property type="protein sequence ID" value="AXI29460.1"/>
    <property type="molecule type" value="Genomic_DNA"/>
</dbReference>
<proteinExistence type="predicted"/>
<dbReference type="RefSeq" id="WP_114895477.1">
    <property type="nucleotide sequence ID" value="NZ_CP022674.1"/>
</dbReference>